<gene>
    <name evidence="3" type="ORF">PHYBOEH_011718</name>
</gene>
<feature type="region of interest" description="Disordered" evidence="1">
    <location>
        <begin position="1"/>
        <end position="21"/>
    </location>
</feature>
<dbReference type="AlphaFoldDB" id="A0A8T1WYX4"/>
<evidence type="ECO:0000256" key="1">
    <source>
        <dbReference type="SAM" id="MobiDB-lite"/>
    </source>
</evidence>
<reference evidence="3" key="1">
    <citation type="submission" date="2021-02" db="EMBL/GenBank/DDBJ databases">
        <authorList>
            <person name="Palmer J.M."/>
        </authorList>
    </citation>
    <scope>NUCLEOTIDE SEQUENCE</scope>
    <source>
        <strain evidence="3">SCRP23</strain>
    </source>
</reference>
<keyword evidence="4" id="KW-1185">Reference proteome</keyword>
<comment type="caution">
    <text evidence="3">The sequence shown here is derived from an EMBL/GenBank/DDBJ whole genome shotgun (WGS) entry which is preliminary data.</text>
</comment>
<feature type="compositionally biased region" description="Acidic residues" evidence="1">
    <location>
        <begin position="102"/>
        <end position="114"/>
    </location>
</feature>
<evidence type="ECO:0000313" key="3">
    <source>
        <dbReference type="EMBL" id="KAG7398084.1"/>
    </source>
</evidence>
<feature type="transmembrane region" description="Helical" evidence="2">
    <location>
        <begin position="66"/>
        <end position="88"/>
    </location>
</feature>
<dbReference type="OrthoDB" id="165754at2759"/>
<feature type="region of interest" description="Disordered" evidence="1">
    <location>
        <begin position="94"/>
        <end position="114"/>
    </location>
</feature>
<dbReference type="Proteomes" id="UP000693981">
    <property type="component" value="Unassembled WGS sequence"/>
</dbReference>
<protein>
    <submittedName>
        <fullName evidence="3">Uncharacterized protein</fullName>
    </submittedName>
</protein>
<evidence type="ECO:0000313" key="4">
    <source>
        <dbReference type="Proteomes" id="UP000693981"/>
    </source>
</evidence>
<keyword evidence="2" id="KW-0472">Membrane</keyword>
<sequence length="114" mass="12425">MEHEEARSQQQAKTSAPSDRQLALTSSLSSLTSVWVSSRAPTMEEGVKFSGGVVAALLAMRYAGSLRSACALGLLSGLFAHSLYADVLQKKRRRRERRTVEEAEEEEAAEDIIG</sequence>
<evidence type="ECO:0000256" key="2">
    <source>
        <dbReference type="SAM" id="Phobius"/>
    </source>
</evidence>
<accession>A0A8T1WYX4</accession>
<keyword evidence="2" id="KW-0812">Transmembrane</keyword>
<feature type="compositionally biased region" description="Polar residues" evidence="1">
    <location>
        <begin position="8"/>
        <end position="18"/>
    </location>
</feature>
<name>A0A8T1WYX4_9STRA</name>
<proteinExistence type="predicted"/>
<dbReference type="EMBL" id="JAGDFL010000091">
    <property type="protein sequence ID" value="KAG7398084.1"/>
    <property type="molecule type" value="Genomic_DNA"/>
</dbReference>
<keyword evidence="2" id="KW-1133">Transmembrane helix</keyword>
<organism evidence="3 4">
    <name type="scientific">Phytophthora boehmeriae</name>
    <dbReference type="NCBI Taxonomy" id="109152"/>
    <lineage>
        <taxon>Eukaryota</taxon>
        <taxon>Sar</taxon>
        <taxon>Stramenopiles</taxon>
        <taxon>Oomycota</taxon>
        <taxon>Peronosporomycetes</taxon>
        <taxon>Peronosporales</taxon>
        <taxon>Peronosporaceae</taxon>
        <taxon>Phytophthora</taxon>
    </lineage>
</organism>